<protein>
    <submittedName>
        <fullName evidence="2">Uncharacterized protein</fullName>
    </submittedName>
</protein>
<evidence type="ECO:0000256" key="1">
    <source>
        <dbReference type="SAM" id="MobiDB-lite"/>
    </source>
</evidence>
<gene>
    <name evidence="2" type="ORF">SDC9_153610</name>
</gene>
<evidence type="ECO:0000313" key="2">
    <source>
        <dbReference type="EMBL" id="MPN06354.1"/>
    </source>
</evidence>
<feature type="region of interest" description="Disordered" evidence="1">
    <location>
        <begin position="115"/>
        <end position="150"/>
    </location>
</feature>
<dbReference type="AlphaFoldDB" id="A0A645F156"/>
<sequence>MIFDKLIKNADTGIIGGGAIIVDEDLVSRPAIIDGQNNGFAAVWHSESTVQPGTERDGAEAGIIKFLQLFLEHRSGNPHGGQIMVIIAKAVIDEDGYLYIARPGLRADVIGHRRSCGGGSGQRVDSRLKRGGGGRGRGCEQTSTAAGQKG</sequence>
<feature type="compositionally biased region" description="Polar residues" evidence="1">
    <location>
        <begin position="140"/>
        <end position="150"/>
    </location>
</feature>
<dbReference type="EMBL" id="VSSQ01052258">
    <property type="protein sequence ID" value="MPN06354.1"/>
    <property type="molecule type" value="Genomic_DNA"/>
</dbReference>
<organism evidence="2">
    <name type="scientific">bioreactor metagenome</name>
    <dbReference type="NCBI Taxonomy" id="1076179"/>
    <lineage>
        <taxon>unclassified sequences</taxon>
        <taxon>metagenomes</taxon>
        <taxon>ecological metagenomes</taxon>
    </lineage>
</organism>
<reference evidence="2" key="1">
    <citation type="submission" date="2019-08" db="EMBL/GenBank/DDBJ databases">
        <authorList>
            <person name="Kucharzyk K."/>
            <person name="Murdoch R.W."/>
            <person name="Higgins S."/>
            <person name="Loffler F."/>
        </authorList>
    </citation>
    <scope>NUCLEOTIDE SEQUENCE</scope>
</reference>
<comment type="caution">
    <text evidence="2">The sequence shown here is derived from an EMBL/GenBank/DDBJ whole genome shotgun (WGS) entry which is preliminary data.</text>
</comment>
<name>A0A645F156_9ZZZZ</name>
<proteinExistence type="predicted"/>
<accession>A0A645F156</accession>